<dbReference type="Proteomes" id="UP000766550">
    <property type="component" value="Unassembled WGS sequence"/>
</dbReference>
<keyword evidence="1" id="KW-0472">Membrane</keyword>
<evidence type="ECO:0000313" key="2">
    <source>
        <dbReference type="EMBL" id="MBV0924063.1"/>
    </source>
</evidence>
<gene>
    <name evidence="2" type="ORF">KTS45_07580</name>
</gene>
<feature type="transmembrane region" description="Helical" evidence="1">
    <location>
        <begin position="68"/>
        <end position="91"/>
    </location>
</feature>
<dbReference type="InterPro" id="IPR040493">
    <property type="entry name" value="DUF5518"/>
</dbReference>
<proteinExistence type="predicted"/>
<evidence type="ECO:0000313" key="3">
    <source>
        <dbReference type="Proteomes" id="UP000766550"/>
    </source>
</evidence>
<dbReference type="RefSeq" id="WP_162317144.1">
    <property type="nucleotide sequence ID" value="NZ_JAHQXF010000001.1"/>
</dbReference>
<organism evidence="2 3">
    <name type="scientific">Haloarcula limicola</name>
    <dbReference type="NCBI Taxonomy" id="1429915"/>
    <lineage>
        <taxon>Archaea</taxon>
        <taxon>Methanobacteriati</taxon>
        <taxon>Methanobacteriota</taxon>
        <taxon>Stenosarchaea group</taxon>
        <taxon>Halobacteria</taxon>
        <taxon>Halobacteriales</taxon>
        <taxon>Haloarculaceae</taxon>
        <taxon>Haloarcula</taxon>
    </lineage>
</organism>
<feature type="transmembrane region" description="Helical" evidence="1">
    <location>
        <begin position="97"/>
        <end position="121"/>
    </location>
</feature>
<keyword evidence="3" id="KW-1185">Reference proteome</keyword>
<protein>
    <submittedName>
        <fullName evidence="2">DUF5518 domain-containing protein</fullName>
    </submittedName>
</protein>
<keyword evidence="1" id="KW-1133">Transmembrane helix</keyword>
<feature type="transmembrane region" description="Helical" evidence="1">
    <location>
        <begin position="40"/>
        <end position="56"/>
    </location>
</feature>
<keyword evidence="1" id="KW-0812">Transmembrane</keyword>
<dbReference type="OrthoDB" id="222327at2157"/>
<dbReference type="EMBL" id="JAHQXF010000001">
    <property type="protein sequence ID" value="MBV0924063.1"/>
    <property type="molecule type" value="Genomic_DNA"/>
</dbReference>
<dbReference type="Pfam" id="PF17647">
    <property type="entry name" value="DUF5518"/>
    <property type="match status" value="1"/>
</dbReference>
<comment type="caution">
    <text evidence="2">The sequence shown here is derived from an EMBL/GenBank/DDBJ whole genome shotgun (WGS) entry which is preliminary data.</text>
</comment>
<name>A0A8J7Y934_9EURY</name>
<reference evidence="2 3" key="1">
    <citation type="submission" date="2021-06" db="EMBL/GenBank/DDBJ databases">
        <title>New haloarchaea isolates fom saline soil.</title>
        <authorList>
            <person name="Duran-Viseras A."/>
            <person name="Sanchez-Porro C.S."/>
            <person name="Ventosa A."/>
        </authorList>
    </citation>
    <scope>NUCLEOTIDE SEQUENCE [LARGE SCALE GENOMIC DNA]</scope>
    <source>
        <strain evidence="2 3">JCM 183640</strain>
    </source>
</reference>
<dbReference type="AlphaFoldDB" id="A0A8J7Y934"/>
<sequence length="146" mass="15120">MTRIGSLPRGLSPTWAYALLGGLPIAPLTLWGYWQSGTSLEPAGLCLAALIAGYLAKRRGIDATPVGFRAGVVAVVPATLWAAIDLLRFALGLSQPAWFTGLQLLLVVAFVPLLAVVAGFFGGFSARIGGWFAERGGRQGPPAAGS</sequence>
<feature type="transmembrane region" description="Helical" evidence="1">
    <location>
        <begin position="12"/>
        <end position="34"/>
    </location>
</feature>
<evidence type="ECO:0000256" key="1">
    <source>
        <dbReference type="SAM" id="Phobius"/>
    </source>
</evidence>
<accession>A0A8J7Y934</accession>